<evidence type="ECO:0000256" key="16">
    <source>
        <dbReference type="ARBA" id="ARBA00049209"/>
    </source>
</evidence>
<feature type="binding site" evidence="17">
    <location>
        <position position="352"/>
    </location>
    <ligand>
        <name>(6S)-NADPHX</name>
        <dbReference type="ChEBI" id="CHEBI:64076"/>
    </ligand>
</feature>
<feature type="binding site" evidence="18">
    <location>
        <begin position="124"/>
        <end position="130"/>
    </location>
    <ligand>
        <name>(6S)-NADPHX</name>
        <dbReference type="ChEBI" id="CHEBI:64076"/>
    </ligand>
</feature>
<feature type="binding site" evidence="17">
    <location>
        <begin position="389"/>
        <end position="393"/>
    </location>
    <ligand>
        <name>AMP</name>
        <dbReference type="ChEBI" id="CHEBI:456215"/>
    </ligand>
</feature>
<evidence type="ECO:0000256" key="9">
    <source>
        <dbReference type="ARBA" id="ARBA00022958"/>
    </source>
</evidence>
<evidence type="ECO:0000256" key="6">
    <source>
        <dbReference type="ARBA" id="ARBA00022741"/>
    </source>
</evidence>
<dbReference type="InterPro" id="IPR036652">
    <property type="entry name" value="YjeF_N_dom_sf"/>
</dbReference>
<evidence type="ECO:0000256" key="5">
    <source>
        <dbReference type="ARBA" id="ARBA00022723"/>
    </source>
</evidence>
<dbReference type="eggNOG" id="COG0063">
    <property type="taxonomic scope" value="Bacteria"/>
</dbReference>
<dbReference type="InterPro" id="IPR029056">
    <property type="entry name" value="Ribokinase-like"/>
</dbReference>
<evidence type="ECO:0000256" key="13">
    <source>
        <dbReference type="ARBA" id="ARBA00023268"/>
    </source>
</evidence>
<dbReference type="CDD" id="cd01171">
    <property type="entry name" value="YXKO-related"/>
    <property type="match status" value="1"/>
</dbReference>
<keyword evidence="6 17" id="KW-0547">Nucleotide-binding</keyword>
<proteinExistence type="inferred from homology"/>
<evidence type="ECO:0000256" key="1">
    <source>
        <dbReference type="ARBA" id="ARBA00000013"/>
    </source>
</evidence>
<comment type="catalytic activity">
    <reaction evidence="2 18 19">
        <text>(6R)-NADPHX = (6S)-NADPHX</text>
        <dbReference type="Rhea" id="RHEA:32227"/>
        <dbReference type="ChEBI" id="CHEBI:64076"/>
        <dbReference type="ChEBI" id="CHEBI:64077"/>
        <dbReference type="EC" id="5.1.99.6"/>
    </reaction>
</comment>
<feature type="binding site" evidence="17">
    <location>
        <position position="250"/>
    </location>
    <ligand>
        <name>(6S)-NADPHX</name>
        <dbReference type="ChEBI" id="CHEBI:64076"/>
    </ligand>
</feature>
<feature type="binding site" evidence="17">
    <location>
        <position position="419"/>
    </location>
    <ligand>
        <name>(6S)-NADPHX</name>
        <dbReference type="ChEBI" id="CHEBI:64076"/>
    </ligand>
</feature>
<dbReference type="PIRSF" id="PIRSF017184">
    <property type="entry name" value="Nnr"/>
    <property type="match status" value="1"/>
</dbReference>
<dbReference type="eggNOG" id="COG0062">
    <property type="taxonomic scope" value="Bacteria"/>
</dbReference>
<keyword evidence="13" id="KW-0511">Multifunctional enzyme</keyword>
<evidence type="ECO:0000313" key="22">
    <source>
        <dbReference type="EMBL" id="SFU97437.1"/>
    </source>
</evidence>
<dbReference type="NCBIfam" id="TIGR00196">
    <property type="entry name" value="yjeF_cterm"/>
    <property type="match status" value="1"/>
</dbReference>
<evidence type="ECO:0000256" key="18">
    <source>
        <dbReference type="HAMAP-Rule" id="MF_01966"/>
    </source>
</evidence>
<feature type="binding site" evidence="17">
    <location>
        <position position="305"/>
    </location>
    <ligand>
        <name>(6S)-NADPHX</name>
        <dbReference type="ChEBI" id="CHEBI:64076"/>
    </ligand>
</feature>
<feature type="domain" description="YjeF C-terminal" evidence="20">
    <location>
        <begin position="217"/>
        <end position="478"/>
    </location>
</feature>
<dbReference type="RefSeq" id="WP_074954291.1">
    <property type="nucleotide sequence ID" value="NZ_FPBV01000016.1"/>
</dbReference>
<dbReference type="PROSITE" id="PS51383">
    <property type="entry name" value="YJEF_C_3"/>
    <property type="match status" value="1"/>
</dbReference>
<dbReference type="InterPro" id="IPR000631">
    <property type="entry name" value="CARKD"/>
</dbReference>
<dbReference type="OrthoDB" id="9806925at2"/>
<evidence type="ECO:0000256" key="12">
    <source>
        <dbReference type="ARBA" id="ARBA00023239"/>
    </source>
</evidence>
<dbReference type="EC" id="4.2.1.136" evidence="19"/>
<dbReference type="Pfam" id="PF01256">
    <property type="entry name" value="Carb_kinase"/>
    <property type="match status" value="1"/>
</dbReference>
<comment type="cofactor">
    <cofactor evidence="18 19">
        <name>K(+)</name>
        <dbReference type="ChEBI" id="CHEBI:29103"/>
    </cofactor>
    <text evidence="18 19">Binds 1 potassium ion per subunit.</text>
</comment>
<comment type="function">
    <text evidence="18">Catalyzes the epimerization of the S- and R-forms of NAD(P)HX, a damaged form of NAD(P)H that is a result of enzymatic or heat-dependent hydration. This is a prerequisite for the S-specific NAD(P)H-hydrate dehydratase to allow the repair of both epimers of NAD(P)HX.</text>
</comment>
<evidence type="ECO:0000256" key="2">
    <source>
        <dbReference type="ARBA" id="ARBA00000909"/>
    </source>
</evidence>
<evidence type="ECO:0000313" key="23">
    <source>
        <dbReference type="Proteomes" id="UP000183508"/>
    </source>
</evidence>
<feature type="domain" description="YjeF N-terminal" evidence="21">
    <location>
        <begin position="9"/>
        <end position="210"/>
    </location>
</feature>
<dbReference type="Gene3D" id="3.40.50.10260">
    <property type="entry name" value="YjeF N-terminal domain"/>
    <property type="match status" value="1"/>
</dbReference>
<evidence type="ECO:0000256" key="4">
    <source>
        <dbReference type="ARBA" id="ARBA00009524"/>
    </source>
</evidence>
<dbReference type="PROSITE" id="PS51385">
    <property type="entry name" value="YJEF_N"/>
    <property type="match status" value="1"/>
</dbReference>
<accession>A0A1I7KJ32</accession>
<feature type="binding site" evidence="18">
    <location>
        <begin position="55"/>
        <end position="59"/>
    </location>
    <ligand>
        <name>(6S)-NADPHX</name>
        <dbReference type="ChEBI" id="CHEBI:64076"/>
    </ligand>
</feature>
<comment type="function">
    <text evidence="17">Catalyzes the dehydration of the S-form of NAD(P)HX at the expense of ADP, which is converted to AMP. Together with NAD(P)HX epimerase, which catalyzes the epimerization of the S- and R-forms, the enzyme allows the repair of both epimers of NAD(P)HX, a damaged form of NAD(P)H that is a result of enzymatic or heat-dependent hydration.</text>
</comment>
<reference evidence="23" key="1">
    <citation type="submission" date="2016-10" db="EMBL/GenBank/DDBJ databases">
        <authorList>
            <person name="Varghese N."/>
        </authorList>
    </citation>
    <scope>NUCLEOTIDE SEQUENCE [LARGE SCALE GENOMIC DNA]</scope>
    <source>
        <strain evidence="23">DSM 17980</strain>
    </source>
</reference>
<evidence type="ECO:0000256" key="7">
    <source>
        <dbReference type="ARBA" id="ARBA00022840"/>
    </source>
</evidence>
<keyword evidence="7 17" id="KW-0067">ATP-binding</keyword>
<comment type="catalytic activity">
    <reaction evidence="15 17 19">
        <text>(6S)-NADHX + ADP = AMP + phosphate + NADH + H(+)</text>
        <dbReference type="Rhea" id="RHEA:32223"/>
        <dbReference type="ChEBI" id="CHEBI:15378"/>
        <dbReference type="ChEBI" id="CHEBI:43474"/>
        <dbReference type="ChEBI" id="CHEBI:57945"/>
        <dbReference type="ChEBI" id="CHEBI:64074"/>
        <dbReference type="ChEBI" id="CHEBI:456215"/>
        <dbReference type="ChEBI" id="CHEBI:456216"/>
        <dbReference type="EC" id="4.2.1.136"/>
    </reaction>
</comment>
<keyword evidence="9 18" id="KW-0630">Potassium</keyword>
<sequence length="485" mass="50248">MFLLTSEQMQERDRHTITTLRVPGLVLMDHAGRAIAQAVGRGRPQRVTVVCGKGNNGGDGWACARWLHHWGIRVTVVSVIDPGQLQGEAAQAAEMAIASGVPYQVYSDGDPLPEADAFVDALLGTGTARPLAGTMRRLAEQINQQSPWTVAADVPTGVDASTGEVPSVAVRADVTVCLAAQKLGTAVTPGCLYAGRVEVADIGIPLDPAAPYAAWVQEEDVRRAIAPRRPESHKGSFGRVGVLAGPMPGAAVLAGLGAARAGAGLVVFGSQFPLPVPVPVEFVLRDALRADTWHGDCQAVVVGPGLGDRDADRERARRVIERHTGPGVIDADALPLALEAGRALDTWVLTPHPKECARLLGWTTDQVQASRLAAVRALAKRTGAVVVLKGYRSIIADALGRIRVNPTGHAALATAGTGDILAGIIGGLLAQGADPFTAACAGAWLHGRAGELAGEQVGSVSTMAADVVEHISRAISACFDTPSGG</sequence>
<feature type="binding site" evidence="18">
    <location>
        <position position="120"/>
    </location>
    <ligand>
        <name>K(+)</name>
        <dbReference type="ChEBI" id="CHEBI:29103"/>
    </ligand>
</feature>
<evidence type="ECO:0000256" key="17">
    <source>
        <dbReference type="HAMAP-Rule" id="MF_01965"/>
    </source>
</evidence>
<comment type="similarity">
    <text evidence="17">Belongs to the NnrD/CARKD family.</text>
</comment>
<comment type="caution">
    <text evidence="18">Lacks conserved residue(s) required for the propagation of feature annotation.</text>
</comment>
<comment type="similarity">
    <text evidence="18">Belongs to the NnrE/AIBP family.</text>
</comment>
<name>A0A1I7KJ32_9BACL</name>
<keyword evidence="11 18" id="KW-0413">Isomerase</keyword>
<dbReference type="GO" id="GO:0110051">
    <property type="term" value="P:metabolite repair"/>
    <property type="evidence" value="ECO:0007669"/>
    <property type="project" value="TreeGrafter"/>
</dbReference>
<evidence type="ECO:0000256" key="10">
    <source>
        <dbReference type="ARBA" id="ARBA00023027"/>
    </source>
</evidence>
<comment type="function">
    <text evidence="14 19">Bifunctional enzyme that catalyzes the epimerization of the S- and R-forms of NAD(P)HX and the dehydration of the S-form of NAD(P)HX at the expense of ADP, which is converted to AMP. This allows the repair of both epimers of NAD(P)HX, a damaged form of NAD(P)H that is a result of enzymatic or heat-dependent hydration.</text>
</comment>
<evidence type="ECO:0000259" key="21">
    <source>
        <dbReference type="PROSITE" id="PS51385"/>
    </source>
</evidence>
<dbReference type="EMBL" id="FPBV01000016">
    <property type="protein sequence ID" value="SFU97437.1"/>
    <property type="molecule type" value="Genomic_DNA"/>
</dbReference>
<comment type="subunit">
    <text evidence="17">Homotetramer.</text>
</comment>
<dbReference type="GO" id="GO:0046872">
    <property type="term" value="F:metal ion binding"/>
    <property type="evidence" value="ECO:0007669"/>
    <property type="project" value="UniProtKB-UniRule"/>
</dbReference>
<keyword evidence="8 17" id="KW-0521">NADP</keyword>
<dbReference type="GO" id="GO:0005524">
    <property type="term" value="F:ATP binding"/>
    <property type="evidence" value="ECO:0007669"/>
    <property type="project" value="UniProtKB-UniRule"/>
</dbReference>
<dbReference type="Pfam" id="PF03853">
    <property type="entry name" value="YjeF_N"/>
    <property type="match status" value="1"/>
</dbReference>
<evidence type="ECO:0000256" key="11">
    <source>
        <dbReference type="ARBA" id="ARBA00023235"/>
    </source>
</evidence>
<feature type="binding site" evidence="18">
    <location>
        <position position="153"/>
    </location>
    <ligand>
        <name>(6S)-NADPHX</name>
        <dbReference type="ChEBI" id="CHEBI:64076"/>
    </ligand>
</feature>
<gene>
    <name evidence="17" type="primary">nnrD</name>
    <name evidence="18" type="synonym">nnrE</name>
    <name evidence="22" type="ORF">SAMN05421543_11657</name>
</gene>
<dbReference type="SUPFAM" id="SSF64153">
    <property type="entry name" value="YjeF N-terminal domain-like"/>
    <property type="match status" value="1"/>
</dbReference>
<keyword evidence="12 17" id="KW-0456">Lyase</keyword>
<dbReference type="EC" id="5.1.99.6" evidence="19"/>
<dbReference type="GO" id="GO:0052856">
    <property type="term" value="F:NAD(P)HX epimerase activity"/>
    <property type="evidence" value="ECO:0007669"/>
    <property type="project" value="UniProtKB-UniRule"/>
</dbReference>
<keyword evidence="23" id="KW-1185">Reference proteome</keyword>
<dbReference type="HAMAP" id="MF_01965">
    <property type="entry name" value="NADHX_dehydratase"/>
    <property type="match status" value="1"/>
</dbReference>
<keyword evidence="10 17" id="KW-0520">NAD</keyword>
<comment type="catalytic activity">
    <reaction evidence="1 18 19">
        <text>(6R)-NADHX = (6S)-NADHX</text>
        <dbReference type="Rhea" id="RHEA:32215"/>
        <dbReference type="ChEBI" id="CHEBI:64074"/>
        <dbReference type="ChEBI" id="CHEBI:64075"/>
        <dbReference type="EC" id="5.1.99.6"/>
    </reaction>
</comment>
<feature type="binding site" evidence="18">
    <location>
        <position position="156"/>
    </location>
    <ligand>
        <name>K(+)</name>
        <dbReference type="ChEBI" id="CHEBI:29103"/>
    </ligand>
</feature>
<dbReference type="Gene3D" id="3.40.1190.20">
    <property type="match status" value="1"/>
</dbReference>
<comment type="similarity">
    <text evidence="3 19">In the N-terminal section; belongs to the NnrE/AIBP family.</text>
</comment>
<evidence type="ECO:0000256" key="8">
    <source>
        <dbReference type="ARBA" id="ARBA00022857"/>
    </source>
</evidence>
<dbReference type="AlphaFoldDB" id="A0A1I7KJ32"/>
<protein>
    <recommendedName>
        <fullName evidence="19">Bifunctional NAD(P)H-hydrate repair enzyme</fullName>
    </recommendedName>
    <alternativeName>
        <fullName evidence="19">Nicotinamide nucleotide repair protein</fullName>
    </alternativeName>
    <domain>
        <recommendedName>
            <fullName evidence="19">ADP-dependent (S)-NAD(P)H-hydrate dehydratase</fullName>
            <ecNumber evidence="19">4.2.1.136</ecNumber>
        </recommendedName>
        <alternativeName>
            <fullName evidence="19">ADP-dependent NAD(P)HX dehydratase</fullName>
        </alternativeName>
    </domain>
    <domain>
        <recommendedName>
            <fullName evidence="19">NAD(P)H-hydrate epimerase</fullName>
            <ecNumber evidence="19">5.1.99.6</ecNumber>
        </recommendedName>
    </domain>
</protein>
<evidence type="ECO:0000256" key="3">
    <source>
        <dbReference type="ARBA" id="ARBA00006001"/>
    </source>
</evidence>
<evidence type="ECO:0000259" key="20">
    <source>
        <dbReference type="PROSITE" id="PS51383"/>
    </source>
</evidence>
<dbReference type="NCBIfam" id="TIGR00197">
    <property type="entry name" value="yjeF_nterm"/>
    <property type="match status" value="1"/>
</dbReference>
<feature type="binding site" evidence="17">
    <location>
        <position position="418"/>
    </location>
    <ligand>
        <name>AMP</name>
        <dbReference type="ChEBI" id="CHEBI:456215"/>
    </ligand>
</feature>
<comment type="catalytic activity">
    <reaction evidence="16 17 19">
        <text>(6S)-NADPHX + ADP = AMP + phosphate + NADPH + H(+)</text>
        <dbReference type="Rhea" id="RHEA:32235"/>
        <dbReference type="ChEBI" id="CHEBI:15378"/>
        <dbReference type="ChEBI" id="CHEBI:43474"/>
        <dbReference type="ChEBI" id="CHEBI:57783"/>
        <dbReference type="ChEBI" id="CHEBI:64076"/>
        <dbReference type="ChEBI" id="CHEBI:456215"/>
        <dbReference type="ChEBI" id="CHEBI:456216"/>
        <dbReference type="EC" id="4.2.1.136"/>
    </reaction>
</comment>
<comment type="cofactor">
    <cofactor evidence="17">
        <name>Mg(2+)</name>
        <dbReference type="ChEBI" id="CHEBI:18420"/>
    </cofactor>
</comment>
<dbReference type="PANTHER" id="PTHR12592:SF0">
    <property type="entry name" value="ATP-DEPENDENT (S)-NAD(P)H-HYDRATE DEHYDRATASE"/>
    <property type="match status" value="1"/>
</dbReference>
<dbReference type="GO" id="GO:0052855">
    <property type="term" value="F:ADP-dependent NAD(P)H-hydrate dehydratase activity"/>
    <property type="evidence" value="ECO:0007669"/>
    <property type="project" value="UniProtKB-UniRule"/>
</dbReference>
<evidence type="ECO:0000256" key="14">
    <source>
        <dbReference type="ARBA" id="ARBA00025153"/>
    </source>
</evidence>
<evidence type="ECO:0000256" key="15">
    <source>
        <dbReference type="ARBA" id="ARBA00048238"/>
    </source>
</evidence>
<dbReference type="InterPro" id="IPR030677">
    <property type="entry name" value="Nnr"/>
</dbReference>
<evidence type="ECO:0000256" key="19">
    <source>
        <dbReference type="PIRNR" id="PIRNR017184"/>
    </source>
</evidence>
<dbReference type="HAMAP" id="MF_01966">
    <property type="entry name" value="NADHX_epimerase"/>
    <property type="match status" value="1"/>
</dbReference>
<keyword evidence="5 18" id="KW-0479">Metal-binding</keyword>
<dbReference type="Proteomes" id="UP000183508">
    <property type="component" value="Unassembled WGS sequence"/>
</dbReference>
<feature type="binding site" evidence="18">
    <location>
        <position position="56"/>
    </location>
    <ligand>
        <name>K(+)</name>
        <dbReference type="ChEBI" id="CHEBI:29103"/>
    </ligand>
</feature>
<organism evidence="22 23">
    <name type="scientific">Alicyclobacillus macrosporangiidus</name>
    <dbReference type="NCBI Taxonomy" id="392015"/>
    <lineage>
        <taxon>Bacteria</taxon>
        <taxon>Bacillati</taxon>
        <taxon>Bacillota</taxon>
        <taxon>Bacilli</taxon>
        <taxon>Bacillales</taxon>
        <taxon>Alicyclobacillaceae</taxon>
        <taxon>Alicyclobacillus</taxon>
    </lineage>
</organism>
<dbReference type="PANTHER" id="PTHR12592">
    <property type="entry name" value="ATP-DEPENDENT (S)-NAD(P)H-HYDRATE DEHYDRATASE FAMILY MEMBER"/>
    <property type="match status" value="1"/>
</dbReference>
<comment type="similarity">
    <text evidence="4 19">In the C-terminal section; belongs to the NnrD/CARKD family.</text>
</comment>
<dbReference type="InterPro" id="IPR004443">
    <property type="entry name" value="YjeF_N_dom"/>
</dbReference>
<dbReference type="SUPFAM" id="SSF53613">
    <property type="entry name" value="Ribokinase-like"/>
    <property type="match status" value="1"/>
</dbReference>
<dbReference type="GO" id="GO:0046496">
    <property type="term" value="P:nicotinamide nucleotide metabolic process"/>
    <property type="evidence" value="ECO:0007669"/>
    <property type="project" value="UniProtKB-UniRule"/>
</dbReference>
<dbReference type="STRING" id="392015.SAMN05421543_11657"/>